<sequence length="118" mass="13618">MKDSKKTLMVNNDIVNAIIRICFDANDFKHQKTTLQNENIKKVICPDEDIDESIDKILSSTSNKELIRNVDNAVIHVEGLIAFYKAVQIDIKDKSNIISVLYRLESKLWNLKKDIQKN</sequence>
<proteinExistence type="predicted"/>
<evidence type="ECO:0000313" key="2">
    <source>
        <dbReference type="Proteomes" id="UP000612329"/>
    </source>
</evidence>
<dbReference type="AlphaFoldDB" id="A0A8J3BIF6"/>
<dbReference type="EMBL" id="BMNR01000002">
    <property type="protein sequence ID" value="GGK16507.1"/>
    <property type="molecule type" value="Genomic_DNA"/>
</dbReference>
<comment type="caution">
    <text evidence="1">The sequence shown here is derived from an EMBL/GenBank/DDBJ whole genome shotgun (WGS) entry which is preliminary data.</text>
</comment>
<dbReference type="Proteomes" id="UP000612329">
    <property type="component" value="Unassembled WGS sequence"/>
</dbReference>
<keyword evidence="2" id="KW-1185">Reference proteome</keyword>
<name>A0A8J3BIF6_9FLAO</name>
<reference evidence="1" key="2">
    <citation type="submission" date="2020-09" db="EMBL/GenBank/DDBJ databases">
        <authorList>
            <person name="Sun Q."/>
            <person name="Ohkuma M."/>
        </authorList>
    </citation>
    <scope>NUCLEOTIDE SEQUENCE</scope>
    <source>
        <strain evidence="1">JCM 12862</strain>
    </source>
</reference>
<protein>
    <submittedName>
        <fullName evidence="1">Uncharacterized protein</fullName>
    </submittedName>
</protein>
<organism evidence="1 2">
    <name type="scientific">Yeosuana aromativorans</name>
    <dbReference type="NCBI Taxonomy" id="288019"/>
    <lineage>
        <taxon>Bacteria</taxon>
        <taxon>Pseudomonadati</taxon>
        <taxon>Bacteroidota</taxon>
        <taxon>Flavobacteriia</taxon>
        <taxon>Flavobacteriales</taxon>
        <taxon>Flavobacteriaceae</taxon>
        <taxon>Yeosuana</taxon>
    </lineage>
</organism>
<reference evidence="1" key="1">
    <citation type="journal article" date="2014" name="Int. J. Syst. Evol. Microbiol.">
        <title>Complete genome sequence of Corynebacterium casei LMG S-19264T (=DSM 44701T), isolated from a smear-ripened cheese.</title>
        <authorList>
            <consortium name="US DOE Joint Genome Institute (JGI-PGF)"/>
            <person name="Walter F."/>
            <person name="Albersmeier A."/>
            <person name="Kalinowski J."/>
            <person name="Ruckert C."/>
        </authorList>
    </citation>
    <scope>NUCLEOTIDE SEQUENCE</scope>
    <source>
        <strain evidence="1">JCM 12862</strain>
    </source>
</reference>
<gene>
    <name evidence="1" type="ORF">GCM10007962_08550</name>
</gene>
<accession>A0A8J3BIF6</accession>
<evidence type="ECO:0000313" key="1">
    <source>
        <dbReference type="EMBL" id="GGK16507.1"/>
    </source>
</evidence>
<dbReference type="RefSeq" id="WP_188650392.1">
    <property type="nucleotide sequence ID" value="NZ_BMNR01000002.1"/>
</dbReference>